<comment type="caution">
    <text evidence="2">The sequence shown here is derived from an EMBL/GenBank/DDBJ whole genome shotgun (WGS) entry which is preliminary data.</text>
</comment>
<gene>
    <name evidence="2" type="ORF">ME1_00780</name>
</gene>
<dbReference type="Proteomes" id="UP000002304">
    <property type="component" value="Unassembled WGS sequence"/>
</dbReference>
<dbReference type="SUPFAM" id="SSF51161">
    <property type="entry name" value="Trimeric LpxA-like enzymes"/>
    <property type="match status" value="1"/>
</dbReference>
<feature type="domain" description="dATP/dGTP diphosphohydrolase N-terminal" evidence="1">
    <location>
        <begin position="133"/>
        <end position="230"/>
    </location>
</feature>
<proteinExistence type="predicted"/>
<name>J1JTS2_BARVI</name>
<dbReference type="Gene3D" id="2.160.10.10">
    <property type="entry name" value="Hexapeptide repeat proteins"/>
    <property type="match status" value="1"/>
</dbReference>
<dbReference type="HOGENOM" id="CLU_082054_0_0_5"/>
<evidence type="ECO:0000259" key="1">
    <source>
        <dbReference type="Pfam" id="PF18909"/>
    </source>
</evidence>
<dbReference type="STRING" id="1094562.ME1_00780"/>
<organism evidence="2 3">
    <name type="scientific">Bartonella vinsonii subsp. arupensis OK-94-513</name>
    <dbReference type="NCBI Taxonomy" id="1094562"/>
    <lineage>
        <taxon>Bacteria</taxon>
        <taxon>Pseudomonadati</taxon>
        <taxon>Pseudomonadota</taxon>
        <taxon>Alphaproteobacteria</taxon>
        <taxon>Hyphomicrobiales</taxon>
        <taxon>Bartonellaceae</taxon>
        <taxon>Bartonella</taxon>
    </lineage>
</organism>
<dbReference type="InterPro" id="IPR044038">
    <property type="entry name" value="dATP/dGTP_diPOhydrolase_N"/>
</dbReference>
<dbReference type="EMBL" id="AILZ01000017">
    <property type="protein sequence ID" value="EJF88322.1"/>
    <property type="molecule type" value="Genomic_DNA"/>
</dbReference>
<accession>J1JTS2</accession>
<dbReference type="Pfam" id="PF18909">
    <property type="entry name" value="dGTP_diPhyd_N"/>
    <property type="match status" value="1"/>
</dbReference>
<dbReference type="AlphaFoldDB" id="J1JTS2"/>
<protein>
    <recommendedName>
        <fullName evidence="1">dATP/dGTP diphosphohydrolase N-terminal domain-containing protein</fullName>
    </recommendedName>
</protein>
<evidence type="ECO:0000313" key="2">
    <source>
        <dbReference type="EMBL" id="EJF88322.1"/>
    </source>
</evidence>
<evidence type="ECO:0000313" key="3">
    <source>
        <dbReference type="Proteomes" id="UP000002304"/>
    </source>
</evidence>
<dbReference type="PATRIC" id="fig|1094562.3.peg.880"/>
<sequence length="233" mass="25535">MAVRKKYELTDEIAQVGDKLLYRIKALRDFDDVKAGDLGGYIEKESNLSHKGNCWVSGVAKVSGDAQVFGDAKVSECAMVFDNAKIYDNAKVCDAAWVFGNAKVGGYTTVSGDKEVGGNEEDYMCKSASHSTNEAHKSDDGKARLELIPPSTLIEIGKVLEFGAKKYGANNWRNGMDWSRLHGAALRHLLAWFDGENKDVESDLSHLAHAACCLLFLMESEAKQIGHDDRPNS</sequence>
<dbReference type="InterPro" id="IPR011004">
    <property type="entry name" value="Trimer_LpxA-like_sf"/>
</dbReference>
<reference evidence="2 3" key="1">
    <citation type="submission" date="2012-03" db="EMBL/GenBank/DDBJ databases">
        <title>The Genome Sequence of Bartonella vinsonii subsp. arupensis OK-94-513.</title>
        <authorList>
            <consortium name="The Broad Institute Genome Sequencing Platform"/>
            <consortium name="The Broad Institute Genome Sequencing Center for Infectious Disease"/>
            <person name="Feldgarden M."/>
            <person name="Kirby J."/>
            <person name="Kosoy M."/>
            <person name="Birtles R."/>
            <person name="Probert W.S."/>
            <person name="Chiaraviglio L."/>
            <person name="Young S.K."/>
            <person name="Zeng Q."/>
            <person name="Gargeya S."/>
            <person name="Fitzgerald M."/>
            <person name="Haas B."/>
            <person name="Abouelleil A."/>
            <person name="Alvarado L."/>
            <person name="Arachchi H.M."/>
            <person name="Berlin A."/>
            <person name="Chapman S.B."/>
            <person name="Gearin G."/>
            <person name="Goldberg J."/>
            <person name="Griggs A."/>
            <person name="Gujja S."/>
            <person name="Hansen M."/>
            <person name="Heiman D."/>
            <person name="Howarth C."/>
            <person name="Larimer J."/>
            <person name="Lui A."/>
            <person name="MacDonald P.J.P."/>
            <person name="McCowen C."/>
            <person name="Montmayeur A."/>
            <person name="Murphy C."/>
            <person name="Neiman D."/>
            <person name="Pearson M."/>
            <person name="Priest M."/>
            <person name="Roberts A."/>
            <person name="Saif S."/>
            <person name="Shea T."/>
            <person name="Sisk P."/>
            <person name="Stolte C."/>
            <person name="Sykes S."/>
            <person name="Wortman J."/>
            <person name="Nusbaum C."/>
            <person name="Birren B."/>
        </authorList>
    </citation>
    <scope>NUCLEOTIDE SEQUENCE [LARGE SCALE GENOMIC DNA]</scope>
    <source>
        <strain evidence="2 3">OK-94-513</strain>
    </source>
</reference>